<dbReference type="SMART" id="SM00138">
    <property type="entry name" value="MeTrc"/>
    <property type="match status" value="1"/>
</dbReference>
<evidence type="ECO:0000313" key="3">
    <source>
        <dbReference type="Proteomes" id="UP000004491"/>
    </source>
</evidence>
<comment type="caution">
    <text evidence="2">The sequence shown here is derived from an EMBL/GenBank/DDBJ whole genome shotgun (WGS) entry which is preliminary data.</text>
</comment>
<organism evidence="2 3">
    <name type="scientific">endosymbiont of Riftia pachyptila</name>
    <name type="common">vent Ph05</name>
    <dbReference type="NCBI Taxonomy" id="1048808"/>
    <lineage>
        <taxon>Bacteria</taxon>
        <taxon>Pseudomonadati</taxon>
        <taxon>Pseudomonadota</taxon>
        <taxon>Gammaproteobacteria</taxon>
        <taxon>sulfur-oxidizing symbionts</taxon>
    </lineage>
</organism>
<gene>
    <name evidence="2" type="primary">cheR1</name>
    <name evidence="2" type="ORF">Rifp1Sym_em00030</name>
</gene>
<evidence type="ECO:0000259" key="1">
    <source>
        <dbReference type="PROSITE" id="PS50123"/>
    </source>
</evidence>
<dbReference type="EC" id="2.1.1.80" evidence="2"/>
<dbReference type="InterPro" id="IPR022642">
    <property type="entry name" value="CheR_C"/>
</dbReference>
<keyword evidence="2" id="KW-0808">Transferase</keyword>
<dbReference type="PRINTS" id="PR00996">
    <property type="entry name" value="CHERMTFRASE"/>
</dbReference>
<keyword evidence="2" id="KW-0489">Methyltransferase</keyword>
<protein>
    <submittedName>
        <fullName evidence="2">Chemotaxis protein methyltransferase CheR</fullName>
        <ecNumber evidence="2">2.1.1.80</ecNumber>
    </submittedName>
</protein>
<dbReference type="PANTHER" id="PTHR24422">
    <property type="entry name" value="CHEMOTAXIS PROTEIN METHYLTRANSFERASE"/>
    <property type="match status" value="1"/>
</dbReference>
<dbReference type="InterPro" id="IPR050903">
    <property type="entry name" value="Bact_Chemotaxis_MeTrfase"/>
</dbReference>
<dbReference type="Pfam" id="PF01739">
    <property type="entry name" value="CheR"/>
    <property type="match status" value="1"/>
</dbReference>
<proteinExistence type="predicted"/>
<dbReference type="SUPFAM" id="SSF53335">
    <property type="entry name" value="S-adenosyl-L-methionine-dependent methyltransferases"/>
    <property type="match status" value="1"/>
</dbReference>
<feature type="domain" description="CheR-type methyltransferase" evidence="1">
    <location>
        <begin position="54"/>
        <end position="307"/>
    </location>
</feature>
<dbReference type="PATRIC" id="fig|1048808.3.peg.3040"/>
<accession>G2DH90</accession>
<sequence length="307" mass="35975">MQAGYKKTTCVAHYLLVCRTGTTVYSMKDSECVEFLQWALPRLHMRWAGFRKIRSRVCKRVQRRINQLQFESISTYQEYLRKHPEEWQKLDELCRVTISRFYRDKMVFSLLELEVLPVLAGQALSCDEDVLHIWSAGCASGEEPYTLMLVWDLSLQLRFPRLRMHILATDTDSVLLKRAEQACYTFSSVKNLPAAWRETAFLDTAGVYCLDPVYKRSVDFQCEDIREALPDGPFDLILCRNLVFTYFDPELQTIIRDRMWDRLKPGGALVTGVHEVLQEGKQDFEIWSARLGIYRKGRTNTRNMLRF</sequence>
<reference evidence="2" key="1">
    <citation type="journal article" date="2011" name="ISME J.">
        <title>The endosymbionts of the deep-sea tubeworms Riftia pachyptila and Tevnia jerichonana share an identical physiology as revealed by proteogenomic analyses.</title>
        <authorList>
            <person name="Gardebrecht A."/>
            <person name="Markert S."/>
            <person name="Felbeck H."/>
            <person name="Thuermer A."/>
            <person name="Albrecht D."/>
            <person name="Wollherr A."/>
            <person name="Kabisch J."/>
            <person name="Lehmann R."/>
            <person name="Daniel R."/>
            <person name="Liesegang H."/>
            <person name="Hecker M."/>
            <person name="Sievert S.M."/>
            <person name="Schweder T."/>
        </authorList>
    </citation>
    <scope>NUCLEOTIDE SEQUENCE [LARGE SCALE GENOMIC DNA]</scope>
</reference>
<dbReference type="PROSITE" id="PS50123">
    <property type="entry name" value="CHER"/>
    <property type="match status" value="1"/>
</dbReference>
<dbReference type="CDD" id="cd02440">
    <property type="entry name" value="AdoMet_MTases"/>
    <property type="match status" value="1"/>
</dbReference>
<dbReference type="PANTHER" id="PTHR24422:SF10">
    <property type="entry name" value="CHEMOTAXIS PROTEIN METHYLTRANSFERASE 2"/>
    <property type="match status" value="1"/>
</dbReference>
<dbReference type="AlphaFoldDB" id="G2DH90"/>
<keyword evidence="3" id="KW-1185">Reference proteome</keyword>
<dbReference type="GO" id="GO:0008983">
    <property type="term" value="F:protein-glutamate O-methyltransferase activity"/>
    <property type="evidence" value="ECO:0007669"/>
    <property type="project" value="UniProtKB-EC"/>
</dbReference>
<name>G2DH90_9GAMM</name>
<dbReference type="InterPro" id="IPR000780">
    <property type="entry name" value="CheR_MeTrfase"/>
</dbReference>
<dbReference type="EMBL" id="AFOC01000118">
    <property type="protein sequence ID" value="EGV50013.1"/>
    <property type="molecule type" value="Genomic_DNA"/>
</dbReference>
<dbReference type="Proteomes" id="UP000004491">
    <property type="component" value="Unassembled WGS sequence"/>
</dbReference>
<dbReference type="InterPro" id="IPR029063">
    <property type="entry name" value="SAM-dependent_MTases_sf"/>
</dbReference>
<dbReference type="GO" id="GO:0032259">
    <property type="term" value="P:methylation"/>
    <property type="evidence" value="ECO:0007669"/>
    <property type="project" value="UniProtKB-KW"/>
</dbReference>
<evidence type="ECO:0000313" key="2">
    <source>
        <dbReference type="EMBL" id="EGV50013.1"/>
    </source>
</evidence>
<dbReference type="Gene3D" id="3.40.50.150">
    <property type="entry name" value="Vaccinia Virus protein VP39"/>
    <property type="match status" value="1"/>
</dbReference>